<dbReference type="InterPro" id="IPR038765">
    <property type="entry name" value="Papain-like_cys_pep_sf"/>
</dbReference>
<dbReference type="PROSITE" id="PS51257">
    <property type="entry name" value="PROKAR_LIPOPROTEIN"/>
    <property type="match status" value="1"/>
</dbReference>
<organism evidence="4 5">
    <name type="scientific">Pseudobutyrivibrio xylanivorans</name>
    <dbReference type="NCBI Taxonomy" id="185007"/>
    <lineage>
        <taxon>Bacteria</taxon>
        <taxon>Bacillati</taxon>
        <taxon>Bacillota</taxon>
        <taxon>Clostridia</taxon>
        <taxon>Lachnospirales</taxon>
        <taxon>Lachnospiraceae</taxon>
        <taxon>Pseudobutyrivibrio</taxon>
    </lineage>
</organism>
<dbReference type="PANTHER" id="PTHR33490">
    <property type="entry name" value="BLR5614 PROTEIN-RELATED"/>
    <property type="match status" value="1"/>
</dbReference>
<dbReference type="PANTHER" id="PTHR33490:SF6">
    <property type="entry name" value="SLL1049 PROTEIN"/>
    <property type="match status" value="1"/>
</dbReference>
<gene>
    <name evidence="4" type="ORF">FXF36_09245</name>
</gene>
<evidence type="ECO:0000313" key="4">
    <source>
        <dbReference type="EMBL" id="QFJ55035.1"/>
    </source>
</evidence>
<dbReference type="SUPFAM" id="SSF54001">
    <property type="entry name" value="Cysteine proteinases"/>
    <property type="match status" value="1"/>
</dbReference>
<feature type="chain" id="PRO_5039465012" evidence="2">
    <location>
        <begin position="22"/>
        <end position="326"/>
    </location>
</feature>
<dbReference type="EMBL" id="CP043028">
    <property type="protein sequence ID" value="QFJ55035.1"/>
    <property type="molecule type" value="Genomic_DNA"/>
</dbReference>
<evidence type="ECO:0000313" key="5">
    <source>
        <dbReference type="Proteomes" id="UP000327030"/>
    </source>
</evidence>
<evidence type="ECO:0000259" key="3">
    <source>
        <dbReference type="SMART" id="SM00460"/>
    </source>
</evidence>
<evidence type="ECO:0000256" key="1">
    <source>
        <dbReference type="SAM" id="MobiDB-lite"/>
    </source>
</evidence>
<dbReference type="OrthoDB" id="1817605at2"/>
<dbReference type="AlphaFoldDB" id="A0A5P6VQS4"/>
<accession>A0A5P6VQS4</accession>
<keyword evidence="2" id="KW-0732">Signal</keyword>
<reference evidence="5" key="1">
    <citation type="submission" date="2019-08" db="EMBL/GenBank/DDBJ databases">
        <title>Complete Genome Sequence of the Polysaccharide-Degrading Rumen Bacterium Pseudobutyrivibrio xylanivorans MA3014.</title>
        <authorList>
            <person name="Palevich N."/>
            <person name="Maclean P.H."/>
            <person name="Kelly W.J."/>
            <person name="Leahy S.C."/>
            <person name="Rakonjac J."/>
            <person name="Attwood G.T."/>
        </authorList>
    </citation>
    <scope>NUCLEOTIDE SEQUENCE [LARGE SCALE GENOMIC DNA]</scope>
    <source>
        <strain evidence="5">MA3014</strain>
    </source>
</reference>
<proteinExistence type="predicted"/>
<dbReference type="Gene3D" id="3.10.620.30">
    <property type="match status" value="1"/>
</dbReference>
<feature type="signal peptide" evidence="2">
    <location>
        <begin position="1"/>
        <end position="21"/>
    </location>
</feature>
<protein>
    <submittedName>
        <fullName evidence="4">Transglutaminase domain-containing protein</fullName>
    </submittedName>
</protein>
<dbReference type="SMART" id="SM00460">
    <property type="entry name" value="TGc"/>
    <property type="match status" value="1"/>
</dbReference>
<dbReference type="KEGG" id="pxv:FXF36_09245"/>
<name>A0A5P6VQS4_PSEXY</name>
<feature type="region of interest" description="Disordered" evidence="1">
    <location>
        <begin position="33"/>
        <end position="76"/>
    </location>
</feature>
<feature type="compositionally biased region" description="Low complexity" evidence="1">
    <location>
        <begin position="33"/>
        <end position="49"/>
    </location>
</feature>
<dbReference type="RefSeq" id="WP_151623486.1">
    <property type="nucleotide sequence ID" value="NZ_CP043028.1"/>
</dbReference>
<sequence length="326" mass="35685">MNKYKYLLSLIVLSISLLACGASSNNTEVAFEKSSAAKTTTSASTSTSESGGGGARDNSIKVLKPEASGTKVDGNDDATIDSSNAADGYVMVKYTGSAAKVRMLIETPAGNTYNYLMALDGNYDVYPLSEGSGTYKIGVYENLHDDQYAAAFTQSVNVTLKDEYSMFLYPNAYVDFNSGSNAVKKGQELASSATTDLEVVQNVYHYIIENVEYDYDKAETVQSGYIPTVDETLSTGKGICFDYASLMGAMLRSQGIPTRLEIGYAGTEYHAWISVYIKDQGWIDDVIQFDGSKWTLMDPTLGSYAKTSIIKKYREDAGYYQLKYKY</sequence>
<evidence type="ECO:0000256" key="2">
    <source>
        <dbReference type="SAM" id="SignalP"/>
    </source>
</evidence>
<feature type="domain" description="Transglutaminase-like" evidence="3">
    <location>
        <begin position="232"/>
        <end position="288"/>
    </location>
</feature>
<dbReference type="InterPro" id="IPR002931">
    <property type="entry name" value="Transglutaminase-like"/>
</dbReference>
<dbReference type="Pfam" id="PF01841">
    <property type="entry name" value="Transglut_core"/>
    <property type="match status" value="1"/>
</dbReference>
<dbReference type="Proteomes" id="UP000327030">
    <property type="component" value="Chromosome 1"/>
</dbReference>